<evidence type="ECO:0000256" key="5">
    <source>
        <dbReference type="SAM" id="MobiDB-lite"/>
    </source>
</evidence>
<evidence type="ECO:0000313" key="8">
    <source>
        <dbReference type="Proteomes" id="UP001460270"/>
    </source>
</evidence>
<comment type="subcellular location">
    <subcellularLocation>
        <location evidence="1">Cytoplasm</location>
    </subcellularLocation>
</comment>
<evidence type="ECO:0000256" key="4">
    <source>
        <dbReference type="SAM" id="Coils"/>
    </source>
</evidence>
<feature type="compositionally biased region" description="Basic residues" evidence="5">
    <location>
        <begin position="527"/>
        <end position="539"/>
    </location>
</feature>
<dbReference type="InterPro" id="IPR050378">
    <property type="entry name" value="Metallo-dep_Hydrolases_sf"/>
</dbReference>
<dbReference type="EMBL" id="JBBPFD010000015">
    <property type="protein sequence ID" value="KAK7896685.1"/>
    <property type="molecule type" value="Genomic_DNA"/>
</dbReference>
<dbReference type="Proteomes" id="UP001460270">
    <property type="component" value="Unassembled WGS sequence"/>
</dbReference>
<evidence type="ECO:0000313" key="7">
    <source>
        <dbReference type="EMBL" id="KAK7896685.1"/>
    </source>
</evidence>
<dbReference type="InterPro" id="IPR000477">
    <property type="entry name" value="RT_dom"/>
</dbReference>
<dbReference type="FunFam" id="2.30.40.10:FF:000021">
    <property type="entry name" value="Dihydropyrimidinase-related protein 2"/>
    <property type="match status" value="1"/>
</dbReference>
<evidence type="ECO:0000256" key="1">
    <source>
        <dbReference type="ARBA" id="ARBA00004496"/>
    </source>
</evidence>
<evidence type="ECO:0000256" key="3">
    <source>
        <dbReference type="ARBA" id="ARBA00022490"/>
    </source>
</evidence>
<keyword evidence="4" id="KW-0175">Coiled coil</keyword>
<sequence>MAANLRKYKYSGPAGSRPNTASDSSASKKGNTAPPPPTPAATVGDVAPAAPPESVSPPPDFVSDPEDSVADFKTEVLLALKADISAVIKAEMKAAIAEDFSFLKRELAAVKVNTASLRTDLDQVQADVKDIGGGLSTWSDEVVTLQATVNKLKSELGELRGKCEDMEGRMRRCNVRILGVPEGPDSSSAGAVSKMLQLVLQLDKEPMVDRSHRSPGQRIPGGRPRVIVAKLHYYQECADVLRRARSRGQLHFKDVPITILPDYTPGVAKAGAAFTDVRRLLRDRQGVRYGLLFPARLRITHGEEDKVFVDSEAAMSYVKEKIIAVTTDGQQGCPLSPLLFAIAVEPLAIALRQNVLIKGITRMGLEHKISLYADDTLLFISNPVSGIPVLLTLLEGFGKISGYKVNFEKSAERCPHCNIRSRALSTVSSGAERCAHCIVRCRPSSSLYCQVQRVLLIVMSERLLIKGGRIVNDDQSFHADIYMEDGLIKQIGDNLIVPGGVKTVEANGKMVIPGGIDHPHALQMPLPRHHHSGRLRKGTKAALAEEPP</sequence>
<dbReference type="Pfam" id="PF00078">
    <property type="entry name" value="RVT_1"/>
    <property type="match status" value="1"/>
</dbReference>
<feature type="domain" description="Reverse transcriptase" evidence="6">
    <location>
        <begin position="330"/>
        <end position="411"/>
    </location>
</feature>
<dbReference type="Gene3D" id="1.20.5.340">
    <property type="match status" value="1"/>
</dbReference>
<dbReference type="GO" id="GO:0016812">
    <property type="term" value="F:hydrolase activity, acting on carbon-nitrogen (but not peptide) bonds, in cyclic amides"/>
    <property type="evidence" value="ECO:0007669"/>
    <property type="project" value="TreeGrafter"/>
</dbReference>
<organism evidence="7 8">
    <name type="scientific">Mugilogobius chulae</name>
    <name type="common">yellowstripe goby</name>
    <dbReference type="NCBI Taxonomy" id="88201"/>
    <lineage>
        <taxon>Eukaryota</taxon>
        <taxon>Metazoa</taxon>
        <taxon>Chordata</taxon>
        <taxon>Craniata</taxon>
        <taxon>Vertebrata</taxon>
        <taxon>Euteleostomi</taxon>
        <taxon>Actinopterygii</taxon>
        <taxon>Neopterygii</taxon>
        <taxon>Teleostei</taxon>
        <taxon>Neoteleostei</taxon>
        <taxon>Acanthomorphata</taxon>
        <taxon>Gobiaria</taxon>
        <taxon>Gobiiformes</taxon>
        <taxon>Gobioidei</taxon>
        <taxon>Gobiidae</taxon>
        <taxon>Gobionellinae</taxon>
        <taxon>Mugilogobius</taxon>
    </lineage>
</organism>
<protein>
    <recommendedName>
        <fullName evidence="6">Reverse transcriptase domain-containing protein</fullName>
    </recommendedName>
</protein>
<dbReference type="InterPro" id="IPR042566">
    <property type="entry name" value="L1_C"/>
</dbReference>
<dbReference type="AlphaFoldDB" id="A0AAW0NDS6"/>
<evidence type="ECO:0000256" key="2">
    <source>
        <dbReference type="ARBA" id="ARBA00008829"/>
    </source>
</evidence>
<dbReference type="GO" id="GO:0051764">
    <property type="term" value="P:actin crosslink formation"/>
    <property type="evidence" value="ECO:0007669"/>
    <property type="project" value="TreeGrafter"/>
</dbReference>
<dbReference type="Gene3D" id="3.30.250.20">
    <property type="entry name" value="L1 transposable element, C-terminal domain"/>
    <property type="match status" value="1"/>
</dbReference>
<feature type="compositionally biased region" description="Polar residues" evidence="5">
    <location>
        <begin position="17"/>
        <end position="30"/>
    </location>
</feature>
<feature type="region of interest" description="Disordered" evidence="5">
    <location>
        <begin position="1"/>
        <end position="67"/>
    </location>
</feature>
<gene>
    <name evidence="7" type="ORF">WMY93_022010</name>
</gene>
<dbReference type="PANTHER" id="PTHR11647:SF57">
    <property type="entry name" value="DIHYDROPYRIMIDINASE-RELATED PROTEIN 3"/>
    <property type="match status" value="1"/>
</dbReference>
<comment type="caution">
    <text evidence="7">The sequence shown here is derived from an EMBL/GenBank/DDBJ whole genome shotgun (WGS) entry which is preliminary data.</text>
</comment>
<dbReference type="SUPFAM" id="SSF51338">
    <property type="entry name" value="Composite domain of metallo-dependent hydrolases"/>
    <property type="match status" value="1"/>
</dbReference>
<dbReference type="GO" id="GO:0005829">
    <property type="term" value="C:cytosol"/>
    <property type="evidence" value="ECO:0007669"/>
    <property type="project" value="TreeGrafter"/>
</dbReference>
<reference evidence="8" key="1">
    <citation type="submission" date="2024-04" db="EMBL/GenBank/DDBJ databases">
        <title>Salinicola lusitanus LLJ914,a marine bacterium isolated from the Okinawa Trough.</title>
        <authorList>
            <person name="Li J."/>
        </authorList>
    </citation>
    <scope>NUCLEOTIDE SEQUENCE [LARGE SCALE GENOMIC DNA]</scope>
</reference>
<name>A0AAW0NDS6_9GOBI</name>
<proteinExistence type="inferred from homology"/>
<keyword evidence="3" id="KW-0963">Cytoplasm</keyword>
<feature type="region of interest" description="Disordered" evidence="5">
    <location>
        <begin position="526"/>
        <end position="548"/>
    </location>
</feature>
<dbReference type="Gene3D" id="2.30.40.10">
    <property type="entry name" value="Urease, subunit C, domain 1"/>
    <property type="match status" value="1"/>
</dbReference>
<keyword evidence="8" id="KW-1185">Reference proteome</keyword>
<comment type="similarity">
    <text evidence="2">Belongs to the metallo-dependent hydrolases superfamily. Hydantoinase/dihydropyrimidinase family.</text>
</comment>
<dbReference type="PANTHER" id="PTHR11647">
    <property type="entry name" value="HYDRANTOINASE/DIHYDROPYRIMIDINASE FAMILY MEMBER"/>
    <property type="match status" value="1"/>
</dbReference>
<dbReference type="InterPro" id="IPR011059">
    <property type="entry name" value="Metal-dep_hydrolase_composite"/>
</dbReference>
<accession>A0AAW0NDS6</accession>
<evidence type="ECO:0000259" key="6">
    <source>
        <dbReference type="Pfam" id="PF00078"/>
    </source>
</evidence>
<feature type="compositionally biased region" description="Pro residues" evidence="5">
    <location>
        <begin position="49"/>
        <end position="60"/>
    </location>
</feature>
<feature type="coiled-coil region" evidence="4">
    <location>
        <begin position="142"/>
        <end position="169"/>
    </location>
</feature>